<evidence type="ECO:0000313" key="10">
    <source>
        <dbReference type="RefSeq" id="XP_017775671.1"/>
    </source>
</evidence>
<evidence type="ECO:0000256" key="5">
    <source>
        <dbReference type="ARBA" id="ARBA00022840"/>
    </source>
</evidence>
<proteinExistence type="inferred from homology"/>
<dbReference type="Gene3D" id="3.30.930.10">
    <property type="entry name" value="Bira Bifunctional Protein, Domain 2"/>
    <property type="match status" value="1"/>
</dbReference>
<gene>
    <name evidence="10" type="primary">LOC108562011</name>
</gene>
<dbReference type="InterPro" id="IPR045864">
    <property type="entry name" value="aa-tRNA-synth_II/BPL/LPL"/>
</dbReference>
<dbReference type="SUPFAM" id="SSF55681">
    <property type="entry name" value="Class II aaRS and biotin synthetases"/>
    <property type="match status" value="1"/>
</dbReference>
<reference evidence="10" key="1">
    <citation type="submission" date="2025-08" db="UniProtKB">
        <authorList>
            <consortium name="RefSeq"/>
        </authorList>
    </citation>
    <scope>IDENTIFICATION</scope>
    <source>
        <tissue evidence="10">Whole Larva</tissue>
    </source>
</reference>
<dbReference type="PANTHER" id="PTHR11778">
    <property type="entry name" value="SERYL-TRNA SYNTHETASE"/>
    <property type="match status" value="1"/>
</dbReference>
<keyword evidence="6" id="KW-0030">Aminoacyl-tRNA synthetase</keyword>
<evidence type="ECO:0000256" key="7">
    <source>
        <dbReference type="ARBA" id="ARBA00031113"/>
    </source>
</evidence>
<evidence type="ECO:0000256" key="1">
    <source>
        <dbReference type="ARBA" id="ARBA00010728"/>
    </source>
</evidence>
<evidence type="ECO:0000256" key="3">
    <source>
        <dbReference type="ARBA" id="ARBA00022598"/>
    </source>
</evidence>
<dbReference type="InterPro" id="IPR002317">
    <property type="entry name" value="Ser-tRNA-ligase_type_1"/>
</dbReference>
<sequence>MFKFIRKLSTQNQRSVKLSEFPDLNVEYLCNPKNLQSIAENINRRKGIGNVALVNELKQKLESSKPDTEEYLELKRSFYKELLQIPNFSHPAVINYGEDPVEVKRTGEERKFEFKPRQFHEITKRLNLARTEHLGNVSGTKSYYFLGELAELEQALIQYTLCNLVRNQFKLMSVPDLLDRRIIESCGMSTTGERTQVYNLSEEHKSDLCLSGTSEMALAGFFANKTFDLNELPLKVATVSRCFRAETSSLAEESGIYRVHNFTKVEMFAVASPSQSELLLDDFKSIEEEHFSSLGLCTRTLDMPPHELGAPAFRKYDVEAWMPGRGMFGEISSCSNCTDFQARRLGIRSGEGFLHTLNGTACAIPRMMIALIETYQNDNGTVSVPEKLWPFMRGKKKIGRQKQIPELKLIKNKK</sequence>
<dbReference type="Pfam" id="PF00587">
    <property type="entry name" value="tRNA-synt_2b"/>
    <property type="match status" value="1"/>
</dbReference>
<feature type="domain" description="Aminoacyl-transfer RNA synthetases class-II family profile" evidence="8">
    <location>
        <begin position="166"/>
        <end position="385"/>
    </location>
</feature>
<dbReference type="PIRSF" id="PIRSF001529">
    <property type="entry name" value="Ser-tRNA-synth_IIa"/>
    <property type="match status" value="1"/>
</dbReference>
<dbReference type="NCBIfam" id="TIGR00414">
    <property type="entry name" value="serS"/>
    <property type="match status" value="1"/>
</dbReference>
<keyword evidence="5" id="KW-0067">ATP-binding</keyword>
<name>A0ABM1MM71_NICVS</name>
<organism evidence="9 10">
    <name type="scientific">Nicrophorus vespilloides</name>
    <name type="common">Boreal carrion beetle</name>
    <dbReference type="NCBI Taxonomy" id="110193"/>
    <lineage>
        <taxon>Eukaryota</taxon>
        <taxon>Metazoa</taxon>
        <taxon>Ecdysozoa</taxon>
        <taxon>Arthropoda</taxon>
        <taxon>Hexapoda</taxon>
        <taxon>Insecta</taxon>
        <taxon>Pterygota</taxon>
        <taxon>Neoptera</taxon>
        <taxon>Endopterygota</taxon>
        <taxon>Coleoptera</taxon>
        <taxon>Polyphaga</taxon>
        <taxon>Staphyliniformia</taxon>
        <taxon>Silphidae</taxon>
        <taxon>Nicrophorinae</taxon>
        <taxon>Nicrophorus</taxon>
    </lineage>
</organism>
<dbReference type="RefSeq" id="XP_017775671.1">
    <property type="nucleotide sequence ID" value="XM_017920182.1"/>
</dbReference>
<comment type="similarity">
    <text evidence="1">Belongs to the class-II aminoacyl-tRNA synthetase family. Type-1 seryl-tRNA synthetase subfamily.</text>
</comment>
<dbReference type="GO" id="GO:0016874">
    <property type="term" value="F:ligase activity"/>
    <property type="evidence" value="ECO:0007669"/>
    <property type="project" value="UniProtKB-KW"/>
</dbReference>
<keyword evidence="9" id="KW-1185">Reference proteome</keyword>
<dbReference type="PRINTS" id="PR00981">
    <property type="entry name" value="TRNASYNTHSER"/>
</dbReference>
<dbReference type="InterPro" id="IPR002314">
    <property type="entry name" value="aa-tRNA-synt_IIb"/>
</dbReference>
<dbReference type="Proteomes" id="UP000695000">
    <property type="component" value="Unplaced"/>
</dbReference>
<dbReference type="PROSITE" id="PS50862">
    <property type="entry name" value="AA_TRNA_LIGASE_II"/>
    <property type="match status" value="1"/>
</dbReference>
<dbReference type="EC" id="6.1.1.11" evidence="2"/>
<dbReference type="InterPro" id="IPR006195">
    <property type="entry name" value="aa-tRNA-synth_II"/>
</dbReference>
<evidence type="ECO:0000256" key="2">
    <source>
        <dbReference type="ARBA" id="ARBA00012840"/>
    </source>
</evidence>
<evidence type="ECO:0000259" key="8">
    <source>
        <dbReference type="PROSITE" id="PS50862"/>
    </source>
</evidence>
<dbReference type="GeneID" id="108562011"/>
<keyword evidence="3 10" id="KW-0436">Ligase</keyword>
<keyword evidence="4" id="KW-0547">Nucleotide-binding</keyword>
<evidence type="ECO:0000256" key="4">
    <source>
        <dbReference type="ARBA" id="ARBA00022741"/>
    </source>
</evidence>
<protein>
    <recommendedName>
        <fullName evidence="2">serine--tRNA ligase</fullName>
        <ecNumber evidence="2">6.1.1.11</ecNumber>
    </recommendedName>
    <alternativeName>
        <fullName evidence="7">Seryl-tRNA synthetase</fullName>
    </alternativeName>
</protein>
<evidence type="ECO:0000256" key="6">
    <source>
        <dbReference type="ARBA" id="ARBA00023146"/>
    </source>
</evidence>
<accession>A0ABM1MM71</accession>
<evidence type="ECO:0000313" key="9">
    <source>
        <dbReference type="Proteomes" id="UP000695000"/>
    </source>
</evidence>